<evidence type="ECO:0000313" key="8">
    <source>
        <dbReference type="EMBL" id="SMF43127.1"/>
    </source>
</evidence>
<evidence type="ECO:0000256" key="1">
    <source>
        <dbReference type="ARBA" id="ARBA00004651"/>
    </source>
</evidence>
<dbReference type="RefSeq" id="WP_085104671.1">
    <property type="nucleotide sequence ID" value="NZ_FWZU01000008.1"/>
</dbReference>
<accession>A0A1X7EZN9</accession>
<dbReference type="InterPro" id="IPR051461">
    <property type="entry name" value="UPF0750_membrane"/>
</dbReference>
<dbReference type="PANTHER" id="PTHR33545">
    <property type="entry name" value="UPF0750 MEMBRANE PROTEIN YITT-RELATED"/>
    <property type="match status" value="1"/>
</dbReference>
<feature type="transmembrane region" description="Helical" evidence="6">
    <location>
        <begin position="20"/>
        <end position="40"/>
    </location>
</feature>
<evidence type="ECO:0000256" key="3">
    <source>
        <dbReference type="ARBA" id="ARBA00022692"/>
    </source>
</evidence>
<dbReference type="InterPro" id="IPR015867">
    <property type="entry name" value="N-reg_PII/ATP_PRibTrfase_C"/>
</dbReference>
<feature type="transmembrane region" description="Helical" evidence="6">
    <location>
        <begin position="71"/>
        <end position="87"/>
    </location>
</feature>
<gene>
    <name evidence="8" type="ORF">SAMN06295933_3533</name>
</gene>
<keyword evidence="3 6" id="KW-0812">Transmembrane</keyword>
<evidence type="ECO:0000256" key="6">
    <source>
        <dbReference type="SAM" id="Phobius"/>
    </source>
</evidence>
<evidence type="ECO:0000256" key="4">
    <source>
        <dbReference type="ARBA" id="ARBA00022989"/>
    </source>
</evidence>
<dbReference type="Pfam" id="PF10035">
    <property type="entry name" value="DUF2179"/>
    <property type="match status" value="1"/>
</dbReference>
<dbReference type="Pfam" id="PF02588">
    <property type="entry name" value="YitT_membrane"/>
    <property type="match status" value="1"/>
</dbReference>
<comment type="subcellular location">
    <subcellularLocation>
        <location evidence="1">Cell membrane</location>
        <topology evidence="1">Multi-pass membrane protein</topology>
    </subcellularLocation>
</comment>
<keyword evidence="5 6" id="KW-0472">Membrane</keyword>
<dbReference type="InterPro" id="IPR003740">
    <property type="entry name" value="YitT"/>
</dbReference>
<reference evidence="9" key="1">
    <citation type="submission" date="2017-04" db="EMBL/GenBank/DDBJ databases">
        <authorList>
            <person name="Varghese N."/>
            <person name="Submissions S."/>
        </authorList>
    </citation>
    <scope>NUCLEOTIDE SEQUENCE [LARGE SCALE GENOMIC DNA]</scope>
    <source>
        <strain evidence="9">K3S</strain>
    </source>
</reference>
<dbReference type="Gene3D" id="3.30.70.120">
    <property type="match status" value="1"/>
</dbReference>
<proteinExistence type="predicted"/>
<evidence type="ECO:0000256" key="2">
    <source>
        <dbReference type="ARBA" id="ARBA00022475"/>
    </source>
</evidence>
<dbReference type="STRING" id="1519643.SAMN06295933_3533"/>
<evidence type="ECO:0000259" key="7">
    <source>
        <dbReference type="Pfam" id="PF10035"/>
    </source>
</evidence>
<dbReference type="OrthoDB" id="5401948at2"/>
<dbReference type="InterPro" id="IPR019264">
    <property type="entry name" value="DUF2179"/>
</dbReference>
<dbReference type="AlphaFoldDB" id="A0A1X7EZN9"/>
<name>A0A1X7EZN9_9BACT</name>
<dbReference type="PIRSF" id="PIRSF006483">
    <property type="entry name" value="Membrane_protein_YitT"/>
    <property type="match status" value="1"/>
</dbReference>
<dbReference type="GO" id="GO:0005886">
    <property type="term" value="C:plasma membrane"/>
    <property type="evidence" value="ECO:0007669"/>
    <property type="project" value="UniProtKB-SubCell"/>
</dbReference>
<feature type="transmembrane region" description="Helical" evidence="6">
    <location>
        <begin position="94"/>
        <end position="114"/>
    </location>
</feature>
<protein>
    <submittedName>
        <fullName evidence="8">Uncharacterized membrane-anchored protein YitT, contains DUF161 and DUF2179 domains</fullName>
    </submittedName>
</protein>
<keyword evidence="4 6" id="KW-1133">Transmembrane helix</keyword>
<organism evidence="8 9">
    <name type="scientific">Desulfovibrio gilichinskyi</name>
    <dbReference type="NCBI Taxonomy" id="1519643"/>
    <lineage>
        <taxon>Bacteria</taxon>
        <taxon>Pseudomonadati</taxon>
        <taxon>Thermodesulfobacteriota</taxon>
        <taxon>Desulfovibrionia</taxon>
        <taxon>Desulfovibrionales</taxon>
        <taxon>Desulfovibrionaceae</taxon>
        <taxon>Desulfovibrio</taxon>
    </lineage>
</organism>
<dbReference type="CDD" id="cd16380">
    <property type="entry name" value="YitT_C"/>
    <property type="match status" value="1"/>
</dbReference>
<sequence>MSQKKHPLGKGSSFSLDFTYSFWWNLILITVGSIIAGIGLRSLAVPYQFMPGGIFGLASLIFYKTGILSPGWIYLILNVPLFVFAWIKVSKRFFWYSAYATLATTGFYELINIPMHVDNQLYACVACGLITGFGSGVVLRSLGSNGGLDVIAVYLYQRFNIGIGKVYIIFNAVIFSLSFYELSLDLIIASLILVFISAMIVDKTLSLFNQRKVVFIISDKAEEISNDVLHKLKQSGTFIKGIGAYTKQERDILMTVVNNVQLKKLEEIAFSHDANVLFIVENTFSVVGSSFSKRKVY</sequence>
<feature type="domain" description="DUF2179" evidence="7">
    <location>
        <begin position="236"/>
        <end position="288"/>
    </location>
</feature>
<keyword evidence="9" id="KW-1185">Reference proteome</keyword>
<evidence type="ECO:0000313" key="9">
    <source>
        <dbReference type="Proteomes" id="UP000192906"/>
    </source>
</evidence>
<feature type="transmembrane region" description="Helical" evidence="6">
    <location>
        <begin position="120"/>
        <end position="139"/>
    </location>
</feature>
<feature type="transmembrane region" description="Helical" evidence="6">
    <location>
        <begin position="159"/>
        <end position="180"/>
    </location>
</feature>
<keyword evidence="2" id="KW-1003">Cell membrane</keyword>
<dbReference type="EMBL" id="FWZU01000008">
    <property type="protein sequence ID" value="SMF43127.1"/>
    <property type="molecule type" value="Genomic_DNA"/>
</dbReference>
<feature type="transmembrane region" description="Helical" evidence="6">
    <location>
        <begin position="186"/>
        <end position="205"/>
    </location>
</feature>
<dbReference type="PANTHER" id="PTHR33545:SF5">
    <property type="entry name" value="UPF0750 MEMBRANE PROTEIN YITT"/>
    <property type="match status" value="1"/>
</dbReference>
<evidence type="ECO:0000256" key="5">
    <source>
        <dbReference type="ARBA" id="ARBA00023136"/>
    </source>
</evidence>
<dbReference type="Proteomes" id="UP000192906">
    <property type="component" value="Unassembled WGS sequence"/>
</dbReference>